<keyword evidence="10" id="KW-0482">Metalloprotease</keyword>
<keyword evidence="11 12" id="KW-0472">Membrane</keyword>
<evidence type="ECO:0000256" key="7">
    <source>
        <dbReference type="ARBA" id="ARBA00022801"/>
    </source>
</evidence>
<evidence type="ECO:0000256" key="10">
    <source>
        <dbReference type="ARBA" id="ARBA00023049"/>
    </source>
</evidence>
<dbReference type="PANTHER" id="PTHR39188">
    <property type="entry name" value="MEMBRANE-ASSOCIATED ZINC METALLOPROTEASE M50B"/>
    <property type="match status" value="1"/>
</dbReference>
<evidence type="ECO:0000256" key="11">
    <source>
        <dbReference type="ARBA" id="ARBA00023136"/>
    </source>
</evidence>
<keyword evidence="7" id="KW-0378">Hydrolase</keyword>
<evidence type="ECO:0000256" key="3">
    <source>
        <dbReference type="ARBA" id="ARBA00007931"/>
    </source>
</evidence>
<gene>
    <name evidence="14" type="ORF">CUC15_11925</name>
</gene>
<feature type="domain" description="Peptidase M50" evidence="13">
    <location>
        <begin position="112"/>
        <end position="167"/>
    </location>
</feature>
<evidence type="ECO:0000256" key="2">
    <source>
        <dbReference type="ARBA" id="ARBA00004141"/>
    </source>
</evidence>
<keyword evidence="6" id="KW-0479">Metal-binding</keyword>
<feature type="transmembrane region" description="Helical" evidence="12">
    <location>
        <begin position="94"/>
        <end position="120"/>
    </location>
</feature>
<dbReference type="Proteomes" id="UP000253908">
    <property type="component" value="Chromosome"/>
</dbReference>
<keyword evidence="4" id="KW-0645">Protease</keyword>
<dbReference type="AlphaFoldDB" id="A0A345PHV7"/>
<comment type="cofactor">
    <cofactor evidence="1">
        <name>Zn(2+)</name>
        <dbReference type="ChEBI" id="CHEBI:29105"/>
    </cofactor>
</comment>
<dbReference type="GO" id="GO:0016020">
    <property type="term" value="C:membrane"/>
    <property type="evidence" value="ECO:0007669"/>
    <property type="project" value="UniProtKB-SubCell"/>
</dbReference>
<comment type="similarity">
    <text evidence="3">Belongs to the peptidase M50B family.</text>
</comment>
<dbReference type="GO" id="GO:0008237">
    <property type="term" value="F:metallopeptidase activity"/>
    <property type="evidence" value="ECO:0007669"/>
    <property type="project" value="UniProtKB-KW"/>
</dbReference>
<evidence type="ECO:0000259" key="13">
    <source>
        <dbReference type="Pfam" id="PF02163"/>
    </source>
</evidence>
<feature type="domain" description="Peptidase M50" evidence="13">
    <location>
        <begin position="32"/>
        <end position="104"/>
    </location>
</feature>
<dbReference type="RefSeq" id="WP_114916875.1">
    <property type="nucleotide sequence ID" value="NZ_CP024848.1"/>
</dbReference>
<dbReference type="PANTHER" id="PTHR39188:SF3">
    <property type="entry name" value="STAGE IV SPORULATION PROTEIN FB"/>
    <property type="match status" value="1"/>
</dbReference>
<keyword evidence="5 12" id="KW-0812">Transmembrane</keyword>
<dbReference type="OrthoDB" id="166377at2"/>
<dbReference type="CDD" id="cd06161">
    <property type="entry name" value="S2P-M50_SpoIVFB"/>
    <property type="match status" value="1"/>
</dbReference>
<sequence>MTFNNSLPKIKIHPILYVFIAISILTGTFTELAIILSLVFFHELGHLTMANSLKWRVRRIMLWVFGGVMDTDEHGTRPIKEEVLVTLAGPSQHILVYLLLFIISPFNLVPASILELAFYYNTAILLFNLLPVWPLDGGKLLFLFFSAIMPYKQAHQWIVLVSMGITIAIIVLQLLFFPFTLSAIFIMLFIFLENRTEWKQRYYIFIRFLLNRYEGKSSVHTIQPIKASANSTFMDVFSYFKREKKHPIYITYPDKRRIVIDENDCLKSYFHDNQHAQSIGEAFRYQE</sequence>
<name>A0A345PHV7_9BACI</name>
<evidence type="ECO:0000313" key="14">
    <source>
        <dbReference type="EMBL" id="AXI09587.1"/>
    </source>
</evidence>
<evidence type="ECO:0000256" key="9">
    <source>
        <dbReference type="ARBA" id="ARBA00022989"/>
    </source>
</evidence>
<feature type="transmembrane region" description="Helical" evidence="12">
    <location>
        <begin position="15"/>
        <end position="41"/>
    </location>
</feature>
<evidence type="ECO:0000256" key="5">
    <source>
        <dbReference type="ARBA" id="ARBA00022692"/>
    </source>
</evidence>
<evidence type="ECO:0000256" key="4">
    <source>
        <dbReference type="ARBA" id="ARBA00022670"/>
    </source>
</evidence>
<proteinExistence type="inferred from homology"/>
<evidence type="ECO:0000256" key="1">
    <source>
        <dbReference type="ARBA" id="ARBA00001947"/>
    </source>
</evidence>
<dbReference type="EMBL" id="CP024848">
    <property type="protein sequence ID" value="AXI09587.1"/>
    <property type="molecule type" value="Genomic_DNA"/>
</dbReference>
<keyword evidence="8" id="KW-0862">Zinc</keyword>
<feature type="transmembrane region" description="Helical" evidence="12">
    <location>
        <begin position="132"/>
        <end position="151"/>
    </location>
</feature>
<keyword evidence="9 12" id="KW-1133">Transmembrane helix</keyword>
<comment type="subcellular location">
    <subcellularLocation>
        <location evidence="2">Membrane</location>
        <topology evidence="2">Multi-pass membrane protein</topology>
    </subcellularLocation>
</comment>
<evidence type="ECO:0000256" key="8">
    <source>
        <dbReference type="ARBA" id="ARBA00022833"/>
    </source>
</evidence>
<protein>
    <submittedName>
        <fullName evidence="14">Stage IV sporulation protein FB</fullName>
    </submittedName>
</protein>
<accession>A0A345PHV7</accession>
<evidence type="ECO:0000313" key="15">
    <source>
        <dbReference type="Proteomes" id="UP000253908"/>
    </source>
</evidence>
<evidence type="ECO:0000256" key="6">
    <source>
        <dbReference type="ARBA" id="ARBA00022723"/>
    </source>
</evidence>
<feature type="transmembrane region" description="Helical" evidence="12">
    <location>
        <begin position="157"/>
        <end position="190"/>
    </location>
</feature>
<reference evidence="15" key="1">
    <citation type="submission" date="2017-11" db="EMBL/GenBank/DDBJ databases">
        <authorList>
            <person name="Zhu W."/>
        </authorList>
    </citation>
    <scope>NUCLEOTIDE SEQUENCE [LARGE SCALE GENOMIC DNA]</scope>
    <source>
        <strain evidence="15">160</strain>
    </source>
</reference>
<dbReference type="GO" id="GO:0006508">
    <property type="term" value="P:proteolysis"/>
    <property type="evidence" value="ECO:0007669"/>
    <property type="project" value="UniProtKB-KW"/>
</dbReference>
<dbReference type="Pfam" id="PF02163">
    <property type="entry name" value="Peptidase_M50"/>
    <property type="match status" value="2"/>
</dbReference>
<organism evidence="14 15">
    <name type="scientific">Oceanobacillus zhaokaii</name>
    <dbReference type="NCBI Taxonomy" id="2052660"/>
    <lineage>
        <taxon>Bacteria</taxon>
        <taxon>Bacillati</taxon>
        <taxon>Bacillota</taxon>
        <taxon>Bacilli</taxon>
        <taxon>Bacillales</taxon>
        <taxon>Bacillaceae</taxon>
        <taxon>Oceanobacillus</taxon>
    </lineage>
</organism>
<dbReference type="InterPro" id="IPR008915">
    <property type="entry name" value="Peptidase_M50"/>
</dbReference>
<dbReference type="GO" id="GO:0046872">
    <property type="term" value="F:metal ion binding"/>
    <property type="evidence" value="ECO:0007669"/>
    <property type="project" value="UniProtKB-KW"/>
</dbReference>
<keyword evidence="15" id="KW-1185">Reference proteome</keyword>
<dbReference type="KEGG" id="ocn:CUC15_11925"/>
<evidence type="ECO:0000256" key="12">
    <source>
        <dbReference type="SAM" id="Phobius"/>
    </source>
</evidence>